<gene>
    <name evidence="1" type="ORF">T4D_13668</name>
</gene>
<protein>
    <submittedName>
        <fullName evidence="1">Uncharacterized protein</fullName>
    </submittedName>
</protein>
<reference evidence="1 2" key="1">
    <citation type="submission" date="2015-01" db="EMBL/GenBank/DDBJ databases">
        <title>Evolution of Trichinella species and genotypes.</title>
        <authorList>
            <person name="Korhonen P.K."/>
            <person name="Edoardo P."/>
            <person name="Giuseppe L.R."/>
            <person name="Gasser R.B."/>
        </authorList>
    </citation>
    <scope>NUCLEOTIDE SEQUENCE [LARGE SCALE GENOMIC DNA]</scope>
    <source>
        <strain evidence="1">ISS470</strain>
    </source>
</reference>
<evidence type="ECO:0000313" key="2">
    <source>
        <dbReference type="Proteomes" id="UP000054995"/>
    </source>
</evidence>
<keyword evidence="2" id="KW-1185">Reference proteome</keyword>
<proteinExistence type="predicted"/>
<sequence>MDVTLSVLSICLKESLNCNFFALLVIARPRPKIAAENAKLSTEIQERLLKVLIYFPILISRRCHVCLRESAIEKKLNVAYLFVINLLHTIILCLRCNSTIVATSSVAIELTFYTMLHEELYFLTCNFIIVNSNNLCYLSCSGDLDIAFDFVAGYELARQEDA</sequence>
<accession>A0A0V1FDS4</accession>
<dbReference type="EMBL" id="JYDT01000123">
    <property type="protein sequence ID" value="KRY84094.1"/>
    <property type="molecule type" value="Genomic_DNA"/>
</dbReference>
<comment type="caution">
    <text evidence="1">The sequence shown here is derived from an EMBL/GenBank/DDBJ whole genome shotgun (WGS) entry which is preliminary data.</text>
</comment>
<name>A0A0V1FDS4_TRIPS</name>
<evidence type="ECO:0000313" key="1">
    <source>
        <dbReference type="EMBL" id="KRY84094.1"/>
    </source>
</evidence>
<dbReference type="AlphaFoldDB" id="A0A0V1FDS4"/>
<dbReference type="Proteomes" id="UP000054995">
    <property type="component" value="Unassembled WGS sequence"/>
</dbReference>
<organism evidence="1 2">
    <name type="scientific">Trichinella pseudospiralis</name>
    <name type="common">Parasitic roundworm</name>
    <dbReference type="NCBI Taxonomy" id="6337"/>
    <lineage>
        <taxon>Eukaryota</taxon>
        <taxon>Metazoa</taxon>
        <taxon>Ecdysozoa</taxon>
        <taxon>Nematoda</taxon>
        <taxon>Enoplea</taxon>
        <taxon>Dorylaimia</taxon>
        <taxon>Trichinellida</taxon>
        <taxon>Trichinellidae</taxon>
        <taxon>Trichinella</taxon>
    </lineage>
</organism>